<evidence type="ECO:0000259" key="14">
    <source>
        <dbReference type="PROSITE" id="PS50280"/>
    </source>
</evidence>
<dbReference type="EMBL" id="JAFNEN010000070">
    <property type="protein sequence ID" value="KAG8196407.1"/>
    <property type="molecule type" value="Genomic_DNA"/>
</dbReference>
<feature type="region of interest" description="Disordered" evidence="13">
    <location>
        <begin position="1"/>
        <end position="63"/>
    </location>
</feature>
<dbReference type="GO" id="GO:0005700">
    <property type="term" value="C:polytene chromosome"/>
    <property type="evidence" value="ECO:0007669"/>
    <property type="project" value="TreeGrafter"/>
</dbReference>
<gene>
    <name evidence="15" type="ORF">JTE90_009041</name>
</gene>
<dbReference type="PROSITE" id="PS51571">
    <property type="entry name" value="SAM_MT43_PR_SET"/>
    <property type="match status" value="1"/>
</dbReference>
<evidence type="ECO:0000256" key="11">
    <source>
        <dbReference type="ARBA" id="ARBA00023242"/>
    </source>
</evidence>
<feature type="compositionally biased region" description="Basic residues" evidence="13">
    <location>
        <begin position="1"/>
        <end position="11"/>
    </location>
</feature>
<keyword evidence="7" id="KW-0949">S-adenosyl-L-methionine</keyword>
<evidence type="ECO:0000313" key="16">
    <source>
        <dbReference type="Proteomes" id="UP000827092"/>
    </source>
</evidence>
<organism evidence="15 16">
    <name type="scientific">Oedothorax gibbosus</name>
    <dbReference type="NCBI Taxonomy" id="931172"/>
    <lineage>
        <taxon>Eukaryota</taxon>
        <taxon>Metazoa</taxon>
        <taxon>Ecdysozoa</taxon>
        <taxon>Arthropoda</taxon>
        <taxon>Chelicerata</taxon>
        <taxon>Arachnida</taxon>
        <taxon>Araneae</taxon>
        <taxon>Araneomorphae</taxon>
        <taxon>Entelegynae</taxon>
        <taxon>Araneoidea</taxon>
        <taxon>Linyphiidae</taxon>
        <taxon>Erigoninae</taxon>
        <taxon>Oedothorax</taxon>
    </lineage>
</organism>
<dbReference type="AlphaFoldDB" id="A0AAV6VI19"/>
<dbReference type="SMART" id="SM00317">
    <property type="entry name" value="SET"/>
    <property type="match status" value="1"/>
</dbReference>
<sequence>MSRMTRRKNLRKVTEPSKIPEKSTKTAHQTDISEYFAKQEEDAPTETAGLPEGSLPSPDDAALPCSTTLGLELIKNQKDVKGLVTEDIKEPIVPVEKTQKISDMTNKVLKEVSKKRRNKKPMQQQRNSQVTDFFPVRRSNRKPLPFVKKEKQKTIEEAILSGKEEGFEIKEFPDKGRGVITTRDFQPGDFVIEYHGELIDNTEAAKREAEYAAKENTGCYMYYFKCNDKRYCIDATKESDRLGRLINHSKLQGNLRTQPLLVDCKPRLAFFARRTINAGEELLYDYGDRSKDSLESHPWLKL</sequence>
<dbReference type="InterPro" id="IPR047266">
    <property type="entry name" value="KMT5A-like_SET"/>
</dbReference>
<keyword evidence="16" id="KW-1185">Reference proteome</keyword>
<evidence type="ECO:0000256" key="5">
    <source>
        <dbReference type="ARBA" id="ARBA00022603"/>
    </source>
</evidence>
<dbReference type="GO" id="GO:0005634">
    <property type="term" value="C:nucleus"/>
    <property type="evidence" value="ECO:0007669"/>
    <property type="project" value="UniProtKB-SubCell"/>
</dbReference>
<evidence type="ECO:0000256" key="13">
    <source>
        <dbReference type="SAM" id="MobiDB-lite"/>
    </source>
</evidence>
<keyword evidence="11" id="KW-0539">Nucleus</keyword>
<keyword evidence="8" id="KW-0156">Chromatin regulator</keyword>
<dbReference type="GO" id="GO:0032259">
    <property type="term" value="P:methylation"/>
    <property type="evidence" value="ECO:0007669"/>
    <property type="project" value="UniProtKB-KW"/>
</dbReference>
<dbReference type="InterPro" id="IPR046341">
    <property type="entry name" value="SET_dom_sf"/>
</dbReference>
<keyword evidence="9" id="KW-0805">Transcription regulation</keyword>
<dbReference type="PANTHER" id="PTHR46167:SF1">
    <property type="entry name" value="N-LYSINE METHYLTRANSFERASE KMT5A"/>
    <property type="match status" value="1"/>
</dbReference>
<dbReference type="Gene3D" id="2.170.270.10">
    <property type="entry name" value="SET domain"/>
    <property type="match status" value="1"/>
</dbReference>
<comment type="subcellular location">
    <subcellularLocation>
        <location evidence="2">Chromosome</location>
    </subcellularLocation>
    <subcellularLocation>
        <location evidence="1">Nucleus</location>
    </subcellularLocation>
</comment>
<dbReference type="EC" id="2.1.1.361" evidence="3"/>
<keyword evidence="4" id="KW-0158">Chromosome</keyword>
<evidence type="ECO:0000256" key="12">
    <source>
        <dbReference type="ARBA" id="ARBA00047784"/>
    </source>
</evidence>
<dbReference type="PROSITE" id="PS50280">
    <property type="entry name" value="SET"/>
    <property type="match status" value="1"/>
</dbReference>
<feature type="region of interest" description="Disordered" evidence="13">
    <location>
        <begin position="114"/>
        <end position="135"/>
    </location>
</feature>
<evidence type="ECO:0000256" key="9">
    <source>
        <dbReference type="ARBA" id="ARBA00023015"/>
    </source>
</evidence>
<dbReference type="PANTHER" id="PTHR46167">
    <property type="entry name" value="N-LYSINE METHYLTRANSFERASE KMT5A"/>
    <property type="match status" value="1"/>
</dbReference>
<dbReference type="CDD" id="cd10528">
    <property type="entry name" value="SET_SETD8"/>
    <property type="match status" value="1"/>
</dbReference>
<comment type="catalytic activity">
    <reaction evidence="12">
        <text>L-lysyl(20)-[histone H4] + S-adenosyl-L-methionine = N(6)-methyl-L-lysyl(20)-[histone H4] + S-adenosyl-L-homocysteine + H(+)</text>
        <dbReference type="Rhea" id="RHEA:60344"/>
        <dbReference type="Rhea" id="RHEA-COMP:15554"/>
        <dbReference type="Rhea" id="RHEA-COMP:15555"/>
        <dbReference type="ChEBI" id="CHEBI:15378"/>
        <dbReference type="ChEBI" id="CHEBI:29969"/>
        <dbReference type="ChEBI" id="CHEBI:57856"/>
        <dbReference type="ChEBI" id="CHEBI:59789"/>
        <dbReference type="ChEBI" id="CHEBI:61929"/>
        <dbReference type="EC" id="2.1.1.361"/>
    </reaction>
</comment>
<evidence type="ECO:0000313" key="15">
    <source>
        <dbReference type="EMBL" id="KAG8196407.1"/>
    </source>
</evidence>
<name>A0AAV6VI19_9ARAC</name>
<evidence type="ECO:0000256" key="6">
    <source>
        <dbReference type="ARBA" id="ARBA00022679"/>
    </source>
</evidence>
<evidence type="ECO:0000256" key="7">
    <source>
        <dbReference type="ARBA" id="ARBA00022691"/>
    </source>
</evidence>
<accession>A0AAV6VI19</accession>
<keyword evidence="5" id="KW-0489">Methyltransferase</keyword>
<proteinExistence type="predicted"/>
<evidence type="ECO:0000256" key="10">
    <source>
        <dbReference type="ARBA" id="ARBA00023163"/>
    </source>
</evidence>
<dbReference type="InterPro" id="IPR051760">
    <property type="entry name" value="KMT5A"/>
</dbReference>
<evidence type="ECO:0000256" key="3">
    <source>
        <dbReference type="ARBA" id="ARBA00012187"/>
    </source>
</evidence>
<feature type="compositionally biased region" description="Basic and acidic residues" evidence="13">
    <location>
        <begin position="12"/>
        <end position="24"/>
    </location>
</feature>
<dbReference type="Proteomes" id="UP000827092">
    <property type="component" value="Unassembled WGS sequence"/>
</dbReference>
<evidence type="ECO:0000256" key="8">
    <source>
        <dbReference type="ARBA" id="ARBA00022853"/>
    </source>
</evidence>
<dbReference type="GO" id="GO:0006357">
    <property type="term" value="P:regulation of transcription by RNA polymerase II"/>
    <property type="evidence" value="ECO:0007669"/>
    <property type="project" value="TreeGrafter"/>
</dbReference>
<dbReference type="GO" id="GO:0043516">
    <property type="term" value="P:regulation of DNA damage response, signal transduction by p53 class mediator"/>
    <property type="evidence" value="ECO:0007669"/>
    <property type="project" value="TreeGrafter"/>
</dbReference>
<evidence type="ECO:0000256" key="4">
    <source>
        <dbReference type="ARBA" id="ARBA00022454"/>
    </source>
</evidence>
<dbReference type="Pfam" id="PF00856">
    <property type="entry name" value="SET"/>
    <property type="match status" value="1"/>
</dbReference>
<evidence type="ECO:0000256" key="1">
    <source>
        <dbReference type="ARBA" id="ARBA00004123"/>
    </source>
</evidence>
<evidence type="ECO:0000256" key="2">
    <source>
        <dbReference type="ARBA" id="ARBA00004286"/>
    </source>
</evidence>
<keyword evidence="10" id="KW-0804">Transcription</keyword>
<protein>
    <recommendedName>
        <fullName evidence="3">[histone H4]-lysine(20) N-methyltransferase</fullName>
        <ecNumber evidence="3">2.1.1.361</ecNumber>
    </recommendedName>
</protein>
<feature type="compositionally biased region" description="Polar residues" evidence="13">
    <location>
        <begin position="121"/>
        <end position="131"/>
    </location>
</feature>
<dbReference type="InterPro" id="IPR016858">
    <property type="entry name" value="KMT5A-like"/>
</dbReference>
<comment type="caution">
    <text evidence="15">The sequence shown here is derived from an EMBL/GenBank/DDBJ whole genome shotgun (WGS) entry which is preliminary data.</text>
</comment>
<dbReference type="InterPro" id="IPR001214">
    <property type="entry name" value="SET_dom"/>
</dbReference>
<dbReference type="GO" id="GO:0140944">
    <property type="term" value="F:histone H4K20 monomethyltransferase activity"/>
    <property type="evidence" value="ECO:0007669"/>
    <property type="project" value="UniProtKB-EC"/>
</dbReference>
<feature type="domain" description="SET" evidence="14">
    <location>
        <begin position="165"/>
        <end position="287"/>
    </location>
</feature>
<dbReference type="SUPFAM" id="SSF82199">
    <property type="entry name" value="SET domain"/>
    <property type="match status" value="1"/>
</dbReference>
<keyword evidence="6" id="KW-0808">Transferase</keyword>
<reference evidence="15 16" key="1">
    <citation type="journal article" date="2022" name="Nat. Ecol. Evol.">
        <title>A masculinizing supergene underlies an exaggerated male reproductive morph in a spider.</title>
        <authorList>
            <person name="Hendrickx F."/>
            <person name="De Corte Z."/>
            <person name="Sonet G."/>
            <person name="Van Belleghem S.M."/>
            <person name="Kostlbacher S."/>
            <person name="Vangestel C."/>
        </authorList>
    </citation>
    <scope>NUCLEOTIDE SEQUENCE [LARGE SCALE GENOMIC DNA]</scope>
    <source>
        <strain evidence="15">W744_W776</strain>
    </source>
</reference>